<dbReference type="Gene3D" id="3.20.20.210">
    <property type="match status" value="1"/>
</dbReference>
<dbReference type="Pfam" id="PF01208">
    <property type="entry name" value="URO-D"/>
    <property type="match status" value="1"/>
</dbReference>
<gene>
    <name evidence="2" type="ORF">SAMN04488500_103285</name>
</gene>
<dbReference type="PANTHER" id="PTHR47099:SF1">
    <property type="entry name" value="METHYLCOBAMIDE:COM METHYLTRANSFERASE MTBA"/>
    <property type="match status" value="1"/>
</dbReference>
<name>A0A1W1ZGE2_9FIRM</name>
<dbReference type="InterPro" id="IPR052024">
    <property type="entry name" value="Methanogen_methyltrans"/>
</dbReference>
<dbReference type="InterPro" id="IPR000257">
    <property type="entry name" value="Uroporphyrinogen_deCOase"/>
</dbReference>
<dbReference type="InterPro" id="IPR038071">
    <property type="entry name" value="UROD/MetE-like_sf"/>
</dbReference>
<evidence type="ECO:0000313" key="3">
    <source>
        <dbReference type="Proteomes" id="UP000192738"/>
    </source>
</evidence>
<dbReference type="GO" id="GO:0006779">
    <property type="term" value="P:porphyrin-containing compound biosynthetic process"/>
    <property type="evidence" value="ECO:0007669"/>
    <property type="project" value="InterPro"/>
</dbReference>
<dbReference type="RefSeq" id="WP_084574609.1">
    <property type="nucleotide sequence ID" value="NZ_CP155572.1"/>
</dbReference>
<accession>A0A1W1ZGE2</accession>
<dbReference type="EMBL" id="FWXI01000003">
    <property type="protein sequence ID" value="SMC47416.1"/>
    <property type="molecule type" value="Genomic_DNA"/>
</dbReference>
<dbReference type="PANTHER" id="PTHR47099">
    <property type="entry name" value="METHYLCOBAMIDE:COM METHYLTRANSFERASE MTBA"/>
    <property type="match status" value="1"/>
</dbReference>
<dbReference type="Proteomes" id="UP000192738">
    <property type="component" value="Unassembled WGS sequence"/>
</dbReference>
<dbReference type="STRING" id="112901.SAMN04488500_103285"/>
<evidence type="ECO:0000259" key="1">
    <source>
        <dbReference type="Pfam" id="PF01208"/>
    </source>
</evidence>
<evidence type="ECO:0000313" key="2">
    <source>
        <dbReference type="EMBL" id="SMC47416.1"/>
    </source>
</evidence>
<keyword evidence="3" id="KW-1185">Reference proteome</keyword>
<reference evidence="2 3" key="1">
    <citation type="submission" date="2017-04" db="EMBL/GenBank/DDBJ databases">
        <authorList>
            <person name="Afonso C.L."/>
            <person name="Miller P.J."/>
            <person name="Scott M.A."/>
            <person name="Spackman E."/>
            <person name="Goraichik I."/>
            <person name="Dimitrov K.M."/>
            <person name="Suarez D.L."/>
            <person name="Swayne D.E."/>
        </authorList>
    </citation>
    <scope>NUCLEOTIDE SEQUENCE [LARGE SCALE GENOMIC DNA]</scope>
    <source>
        <strain evidence="2 3">DSM 5090</strain>
    </source>
</reference>
<sequence>MADVMTAEERLVASINLQPVDRIVCAPIIEQYAGQHVGMTNKEFLWDWEKAQAAMQKVWEDFPVWDSNAYMLHGRIGPVATKCGPGRFKMPGKELEENAQYQIHEYETMTREDYAMLKEKGWLEYRLTFLERAHEVSREEVLAGQKEMARLRQDEIDRTLARGQSLTWGAIMGTVPFDALSIVRSMERFYKDMYQIPDQVEEYMWLLNDTIIAGCEASVKATGINRVFVGGVRGAGQFINKKNFERFVWPQLKVMVEKLVAKDIVPILHFDADWTKNLEYFLDLPKAKFVLELDSATDIFKAHEILKGHCSIKGDVNPALFTVASPSELDEYAKKLINTFRNGEGLLYSSGCNLPMNAKRENVQAFFDAVEKYGRYN</sequence>
<dbReference type="OrthoDB" id="1914371at2"/>
<dbReference type="GO" id="GO:0004853">
    <property type="term" value="F:uroporphyrinogen decarboxylase activity"/>
    <property type="evidence" value="ECO:0007669"/>
    <property type="project" value="InterPro"/>
</dbReference>
<protein>
    <submittedName>
        <fullName evidence="2">Uroporphyrinogen decarboxylase (URO-D)</fullName>
    </submittedName>
</protein>
<dbReference type="SUPFAM" id="SSF51726">
    <property type="entry name" value="UROD/MetE-like"/>
    <property type="match status" value="1"/>
</dbReference>
<feature type="domain" description="Uroporphyrinogen decarboxylase (URO-D)" evidence="1">
    <location>
        <begin position="176"/>
        <end position="373"/>
    </location>
</feature>
<proteinExistence type="predicted"/>
<organism evidence="2 3">
    <name type="scientific">Sporomusa malonica</name>
    <dbReference type="NCBI Taxonomy" id="112901"/>
    <lineage>
        <taxon>Bacteria</taxon>
        <taxon>Bacillati</taxon>
        <taxon>Bacillota</taxon>
        <taxon>Negativicutes</taxon>
        <taxon>Selenomonadales</taxon>
        <taxon>Sporomusaceae</taxon>
        <taxon>Sporomusa</taxon>
    </lineage>
</organism>
<dbReference type="AlphaFoldDB" id="A0A1W1ZGE2"/>